<proteinExistence type="predicted"/>
<comment type="caution">
    <text evidence="3">The sequence shown here is derived from an EMBL/GenBank/DDBJ whole genome shotgun (WGS) entry which is preliminary data.</text>
</comment>
<feature type="domain" description="PE" evidence="1">
    <location>
        <begin position="4"/>
        <end position="93"/>
    </location>
</feature>
<dbReference type="Gene3D" id="1.10.287.850">
    <property type="entry name" value="HP0062-like domain"/>
    <property type="match status" value="1"/>
</dbReference>
<gene>
    <name evidence="3" type="ORF">A5672_00795</name>
</gene>
<name>A0ABD6P5X6_9MYCO</name>
<evidence type="ECO:0000313" key="3">
    <source>
        <dbReference type="EMBL" id="OBG46006.1"/>
    </source>
</evidence>
<evidence type="ECO:0000259" key="1">
    <source>
        <dbReference type="Pfam" id="PF00934"/>
    </source>
</evidence>
<reference evidence="3 4" key="1">
    <citation type="submission" date="2016-06" db="EMBL/GenBank/DDBJ databases">
        <authorList>
            <person name="Sutton G."/>
            <person name="Brinkac L."/>
            <person name="Sanka R."/>
            <person name="Adams M."/>
            <person name="Lau E."/>
            <person name="Sam S."/>
            <person name="Sreng N."/>
            <person name="Him V."/>
            <person name="Kerleguer A."/>
            <person name="Cheng S."/>
        </authorList>
    </citation>
    <scope>NUCLEOTIDE SEQUENCE [LARGE SCALE GENOMIC DNA]</scope>
    <source>
        <strain evidence="3 4">E2978</strain>
    </source>
</reference>
<dbReference type="SUPFAM" id="SSF140459">
    <property type="entry name" value="PE/PPE dimer-like"/>
    <property type="match status" value="1"/>
</dbReference>
<evidence type="ECO:0000259" key="2">
    <source>
        <dbReference type="Pfam" id="PF08237"/>
    </source>
</evidence>
<dbReference type="InterPro" id="IPR000084">
    <property type="entry name" value="PE-PGRS_N"/>
</dbReference>
<dbReference type="Proteomes" id="UP000092086">
    <property type="component" value="Unassembled WGS sequence"/>
</dbReference>
<dbReference type="Pfam" id="PF08237">
    <property type="entry name" value="PE-PPE"/>
    <property type="match status" value="1"/>
</dbReference>
<organism evidence="3 4">
    <name type="scientific">Mycobacterium alsense</name>
    <dbReference type="NCBI Taxonomy" id="324058"/>
    <lineage>
        <taxon>Bacteria</taxon>
        <taxon>Bacillati</taxon>
        <taxon>Actinomycetota</taxon>
        <taxon>Actinomycetes</taxon>
        <taxon>Mycobacteriales</taxon>
        <taxon>Mycobacteriaceae</taxon>
        <taxon>Mycobacterium</taxon>
    </lineage>
</organism>
<sequence>MAYVIAEPQLMASVAAQIDGIGSAFSAAAAAAAAPTSSLAAAAGDEVSAAIADVFGTVAKDYQAVVAQFEAFHNEFQQALASAGLAYAETEAAIATTLGAGAPGAATPAATIPPFTANALTYFIGGTGVPIPSNTFVANANSLYVRSTGALAKLFTPEQLYPITGVRSLTLNASVAQGVTILDNALYEAIHVQGQTVTVFGISQSAIISSLEMQNLAAGTSLFGANPPGVNQLNFVLTGNEVNPNGGLLARFPNLNLTALGLDFYPAMNANTPYHVANYTLEYDGFADFPRYPINFISDLNAVAGIVFVHTTYLDLTPSQVDAAIQLPTSPGYTGNTSYYVIPTQNLPLLQPLRAIPVIGNPLADLVQPDLKVIVNLGYGPDPSLGYSTSPADVPTPFGLFPDVNPGTVFSALAAGTQQGVHDFSFDLQQIAAQPAAAVPQFAVPAAPNVAATLANLPSPQKVVNAFNSIVSTDYGVLLPTADIGLSLATDLPLYDAQLFVSQLAQGNLGNAIGYPIAADVGLATVAGGVEGLVLLSALSSNIKDIQSLIP</sequence>
<dbReference type="Pfam" id="PF00934">
    <property type="entry name" value="PE"/>
    <property type="match status" value="1"/>
</dbReference>
<accession>A0ABD6P5X6</accession>
<evidence type="ECO:0000313" key="4">
    <source>
        <dbReference type="Proteomes" id="UP000092086"/>
    </source>
</evidence>
<feature type="domain" description="PE-PPE" evidence="2">
    <location>
        <begin position="153"/>
        <end position="379"/>
    </location>
</feature>
<dbReference type="InterPro" id="IPR038332">
    <property type="entry name" value="PPE_sf"/>
</dbReference>
<dbReference type="RefSeq" id="WP_068206333.1">
    <property type="nucleotide sequence ID" value="NZ_LZIT01000024.1"/>
</dbReference>
<dbReference type="AlphaFoldDB" id="A0ABD6P5X6"/>
<dbReference type="InterPro" id="IPR013228">
    <property type="entry name" value="PE-PPE_C"/>
</dbReference>
<protein>
    <submittedName>
        <fullName evidence="3">PE family protein</fullName>
    </submittedName>
</protein>
<dbReference type="EMBL" id="LZIT01000024">
    <property type="protein sequence ID" value="OBG46006.1"/>
    <property type="molecule type" value="Genomic_DNA"/>
</dbReference>